<reference evidence="3" key="2">
    <citation type="submission" date="2019-11" db="UniProtKB">
        <authorList>
            <consortium name="WormBaseParasite"/>
        </authorList>
    </citation>
    <scope>IDENTIFICATION</scope>
</reference>
<protein>
    <submittedName>
        <fullName evidence="3">PINc domain-containing protein</fullName>
    </submittedName>
</protein>
<evidence type="ECO:0000313" key="2">
    <source>
        <dbReference type="Proteomes" id="UP000267029"/>
    </source>
</evidence>
<gene>
    <name evidence="1" type="ORF">MCOS_LOCUS4162</name>
</gene>
<proteinExistence type="predicted"/>
<dbReference type="OrthoDB" id="6232925at2759"/>
<reference evidence="1 2" key="1">
    <citation type="submission" date="2018-10" db="EMBL/GenBank/DDBJ databases">
        <authorList>
            <consortium name="Pathogen Informatics"/>
        </authorList>
    </citation>
    <scope>NUCLEOTIDE SEQUENCE [LARGE SCALE GENOMIC DNA]</scope>
</reference>
<dbReference type="AlphaFoldDB" id="A0A0R3UB63"/>
<accession>A0A0R3UB63</accession>
<dbReference type="EMBL" id="UXSR01001334">
    <property type="protein sequence ID" value="VDD78159.1"/>
    <property type="molecule type" value="Genomic_DNA"/>
</dbReference>
<evidence type="ECO:0000313" key="3">
    <source>
        <dbReference type="WBParaSite" id="MCU_012482-RA"/>
    </source>
</evidence>
<sequence>MQHEAFTNQSALPNDIKENYDLADGSSIFSDITSLETDVSSFTDGLGSHQINKDDLASISPDLGFFSSIASSGETPTLIEQKAASDGHDAPVPMKRHRRINEPKELQPNFDSVKFECCMWVPVEDVARIFASSKDRRIESIARACDCQFLITDTHRLSTTLGVKQLVHIFSNSRADLEKCRNILDEKFPGFYAKASDIIDRLHCSDE</sequence>
<dbReference type="WBParaSite" id="MCU_012482-RA">
    <property type="protein sequence ID" value="MCU_012482-RA"/>
    <property type="gene ID" value="MCU_012482"/>
</dbReference>
<evidence type="ECO:0000313" key="1">
    <source>
        <dbReference type="EMBL" id="VDD78159.1"/>
    </source>
</evidence>
<keyword evidence="2" id="KW-1185">Reference proteome</keyword>
<name>A0A0R3UB63_MESCO</name>
<organism evidence="3">
    <name type="scientific">Mesocestoides corti</name>
    <name type="common">Flatworm</name>
    <dbReference type="NCBI Taxonomy" id="53468"/>
    <lineage>
        <taxon>Eukaryota</taxon>
        <taxon>Metazoa</taxon>
        <taxon>Spiralia</taxon>
        <taxon>Lophotrochozoa</taxon>
        <taxon>Platyhelminthes</taxon>
        <taxon>Cestoda</taxon>
        <taxon>Eucestoda</taxon>
        <taxon>Cyclophyllidea</taxon>
        <taxon>Mesocestoididae</taxon>
        <taxon>Mesocestoides</taxon>
    </lineage>
</organism>
<dbReference type="Proteomes" id="UP000267029">
    <property type="component" value="Unassembled WGS sequence"/>
</dbReference>